<dbReference type="Pfam" id="PF13521">
    <property type="entry name" value="AAA_28"/>
    <property type="match status" value="1"/>
</dbReference>
<dbReference type="Proteomes" id="UP000195880">
    <property type="component" value="Plasmid pMDJK44.2"/>
</dbReference>
<gene>
    <name evidence="2" type="ORF">SMD44_p20046</name>
</gene>
<proteinExistence type="predicted"/>
<dbReference type="RefSeq" id="WP_237308007.1">
    <property type="nucleotide sequence ID" value="NZ_CP023977.1"/>
</dbReference>
<keyword evidence="2" id="KW-0614">Plasmid</keyword>
<dbReference type="EMBL" id="CP023977">
    <property type="protein sequence ID" value="ATM24829.1"/>
    <property type="molecule type" value="Genomic_DNA"/>
</dbReference>
<keyword evidence="3" id="KW-1185">Reference proteome</keyword>
<geneLocation type="plasmid" evidence="3">
    <name>pmdjk44.2</name>
</geneLocation>
<dbReference type="Gene3D" id="3.40.50.300">
    <property type="entry name" value="P-loop containing nucleotide triphosphate hydrolases"/>
    <property type="match status" value="1"/>
</dbReference>
<accession>A0A291W5I8</accession>
<dbReference type="SUPFAM" id="SSF52540">
    <property type="entry name" value="P-loop containing nucleoside triphosphate hydrolases"/>
    <property type="match status" value="1"/>
</dbReference>
<dbReference type="InterPro" id="IPR038727">
    <property type="entry name" value="NadR/Ttd14_AAA_dom"/>
</dbReference>
<name>A0A291W5I8_9ACTN</name>
<feature type="domain" description="NadR/Ttd14 AAA" evidence="1">
    <location>
        <begin position="10"/>
        <end position="175"/>
    </location>
</feature>
<organism evidence="2 3">
    <name type="scientific">Streptomyces alboflavus</name>
    <dbReference type="NCBI Taxonomy" id="67267"/>
    <lineage>
        <taxon>Bacteria</taxon>
        <taxon>Bacillati</taxon>
        <taxon>Actinomycetota</taxon>
        <taxon>Actinomycetes</taxon>
        <taxon>Kitasatosporales</taxon>
        <taxon>Streptomycetaceae</taxon>
        <taxon>Streptomyces</taxon>
    </lineage>
</organism>
<dbReference type="AlphaFoldDB" id="A0A291W5I8"/>
<reference evidence="2 3" key="1">
    <citation type="submission" date="2017-10" db="EMBL/GenBank/DDBJ databases">
        <title>Streptomyces alboflavus Genome sequencing and assembly.</title>
        <authorList>
            <person name="Wang Y."/>
            <person name="Du B."/>
            <person name="Ding Y."/>
            <person name="Liu H."/>
            <person name="Hou Q."/>
            <person name="Liu K."/>
            <person name="Wang C."/>
            <person name="Yao L."/>
        </authorList>
    </citation>
    <scope>NUCLEOTIDE SEQUENCE [LARGE SCALE GENOMIC DNA]</scope>
    <source>
        <strain evidence="2 3">MDJK44</strain>
        <plasmid evidence="3">Plasmid pmdjk44.2</plasmid>
    </source>
</reference>
<protein>
    <recommendedName>
        <fullName evidence="1">NadR/Ttd14 AAA domain-containing protein</fullName>
    </recommendedName>
</protein>
<dbReference type="InterPro" id="IPR027417">
    <property type="entry name" value="P-loop_NTPase"/>
</dbReference>
<evidence type="ECO:0000313" key="3">
    <source>
        <dbReference type="Proteomes" id="UP000195880"/>
    </source>
</evidence>
<dbReference type="KEGG" id="salf:SMD44_p20046"/>
<evidence type="ECO:0000313" key="2">
    <source>
        <dbReference type="EMBL" id="ATM24829.1"/>
    </source>
</evidence>
<evidence type="ECO:0000259" key="1">
    <source>
        <dbReference type="Pfam" id="PF13521"/>
    </source>
</evidence>
<sequence length="198" mass="21782">MTSKLVQIGVLGTHSTGKTTLLKRIETELRAHGVAVARTGRLAKRAAGIGLPKMTQHTATSTEWITAQGIADEIAAATTADAEVVLADRAPLDALAYLHAALEYRGEHLDRLESERLRLLVATQLPKYNLLLATVLDESVPVDENHNYDVRYRRLVNRHIHALLTDDAIPHHRVTSDPDGQNRAVERALELCLREAAP</sequence>